<feature type="compositionally biased region" description="Low complexity" evidence="1">
    <location>
        <begin position="112"/>
        <end position="143"/>
    </location>
</feature>
<reference evidence="3 4" key="1">
    <citation type="journal article" date="2012" name="J. Bacteriol.">
        <title>Complete Genome Sequence of the BTEX-Degrading Bacterium Pseudoxanthomonas spadix BD-a59.</title>
        <authorList>
            <person name="Lee S.H."/>
            <person name="Jin H.M."/>
            <person name="Lee H.J."/>
            <person name="Kim J.M."/>
            <person name="Jeon C.O."/>
        </authorList>
    </citation>
    <scope>NUCLEOTIDE SEQUENCE [LARGE SCALE GENOMIC DNA]</scope>
    <source>
        <strain evidence="3 4">BD-a59</strain>
    </source>
</reference>
<dbReference type="AlphaFoldDB" id="G7USU3"/>
<evidence type="ECO:0008006" key="5">
    <source>
        <dbReference type="Google" id="ProtNLM"/>
    </source>
</evidence>
<feature type="region of interest" description="Disordered" evidence="1">
    <location>
        <begin position="101"/>
        <end position="194"/>
    </location>
</feature>
<dbReference type="HOGENOM" id="CLU_1325433_0_0_6"/>
<dbReference type="eggNOG" id="ENOG50331RI">
    <property type="taxonomic scope" value="Bacteria"/>
</dbReference>
<dbReference type="KEGG" id="psd:DSC_00755"/>
<feature type="compositionally biased region" description="Polar residues" evidence="1">
    <location>
        <begin position="167"/>
        <end position="194"/>
    </location>
</feature>
<accession>G7USU3</accession>
<gene>
    <name evidence="3" type="ordered locus">DSC_00755</name>
</gene>
<proteinExistence type="predicted"/>
<evidence type="ECO:0000313" key="3">
    <source>
        <dbReference type="EMBL" id="AER54804.1"/>
    </source>
</evidence>
<organism evidence="3 4">
    <name type="scientific">Pseudoxanthomonas spadix (strain BD-a59)</name>
    <dbReference type="NCBI Taxonomy" id="1045855"/>
    <lineage>
        <taxon>Bacteria</taxon>
        <taxon>Pseudomonadati</taxon>
        <taxon>Pseudomonadota</taxon>
        <taxon>Gammaproteobacteria</taxon>
        <taxon>Lysobacterales</taxon>
        <taxon>Lysobacteraceae</taxon>
        <taxon>Pseudoxanthomonas</taxon>
    </lineage>
</organism>
<dbReference type="Proteomes" id="UP000005870">
    <property type="component" value="Chromosome"/>
</dbReference>
<dbReference type="EMBL" id="CP003093">
    <property type="protein sequence ID" value="AER54804.1"/>
    <property type="molecule type" value="Genomic_DNA"/>
</dbReference>
<keyword evidence="4" id="KW-1185">Reference proteome</keyword>
<feature type="signal peptide" evidence="2">
    <location>
        <begin position="1"/>
        <end position="20"/>
    </location>
</feature>
<evidence type="ECO:0000313" key="4">
    <source>
        <dbReference type="Proteomes" id="UP000005870"/>
    </source>
</evidence>
<feature type="region of interest" description="Disordered" evidence="1">
    <location>
        <begin position="34"/>
        <end position="88"/>
    </location>
</feature>
<sequence length="207" mass="20453">MHLQKFNVLVAALVMTTGLAASIDDADARQRTRARSVSNIDGARQAHTSASGSGVHGSYARARTLSTDGQGNGSITRSGSATGANGGDASYQAQAYRNADGSAGRSTSAYVDSANGGSASRSATSSRDGTGNASRSASASAQGANGGSVSTEGGFTKNADGTYSGGRDTTATGPQGNTYSGSTDYSNGQVSHTSTCTNAAGEVIACR</sequence>
<feature type="compositionally biased region" description="Polar residues" evidence="1">
    <location>
        <begin position="64"/>
        <end position="83"/>
    </location>
</feature>
<keyword evidence="2" id="KW-0732">Signal</keyword>
<feature type="chain" id="PRO_5003504403" description="Secreted protein" evidence="2">
    <location>
        <begin position="21"/>
        <end position="207"/>
    </location>
</feature>
<name>G7USU3_PSEUP</name>
<evidence type="ECO:0000256" key="1">
    <source>
        <dbReference type="SAM" id="MobiDB-lite"/>
    </source>
</evidence>
<evidence type="ECO:0000256" key="2">
    <source>
        <dbReference type="SAM" id="SignalP"/>
    </source>
</evidence>
<dbReference type="STRING" id="1045855.DSC_00755"/>
<dbReference type="RefSeq" id="WP_014162125.1">
    <property type="nucleotide sequence ID" value="NC_016147.2"/>
</dbReference>
<protein>
    <recommendedName>
        <fullName evidence="5">Secreted protein</fullName>
    </recommendedName>
</protein>